<dbReference type="AlphaFoldDB" id="A0A371GWN7"/>
<name>A0A371GWN7_MUCPR</name>
<dbReference type="EMBL" id="QJKJ01004243">
    <property type="protein sequence ID" value="RDX94970.1"/>
    <property type="molecule type" value="Genomic_DNA"/>
</dbReference>
<accession>A0A371GWN7</accession>
<reference evidence="1" key="1">
    <citation type="submission" date="2018-05" db="EMBL/GenBank/DDBJ databases">
        <title>Draft genome of Mucuna pruriens seed.</title>
        <authorList>
            <person name="Nnadi N.E."/>
            <person name="Vos R."/>
            <person name="Hasami M.H."/>
            <person name="Devisetty U.K."/>
            <person name="Aguiy J.C."/>
        </authorList>
    </citation>
    <scope>NUCLEOTIDE SEQUENCE [LARGE SCALE GENOMIC DNA]</scope>
    <source>
        <strain evidence="1">JCA_2017</strain>
    </source>
</reference>
<comment type="caution">
    <text evidence="1">The sequence shown here is derived from an EMBL/GenBank/DDBJ whole genome shotgun (WGS) entry which is preliminary data.</text>
</comment>
<proteinExistence type="predicted"/>
<keyword evidence="2" id="KW-1185">Reference proteome</keyword>
<feature type="non-terminal residue" evidence="1">
    <location>
        <position position="1"/>
    </location>
</feature>
<protein>
    <submittedName>
        <fullName evidence="1">Uncharacterized protein</fullName>
    </submittedName>
</protein>
<evidence type="ECO:0000313" key="1">
    <source>
        <dbReference type="EMBL" id="RDX94970.1"/>
    </source>
</evidence>
<dbReference type="OrthoDB" id="1932348at2759"/>
<gene>
    <name evidence="1" type="ORF">CR513_22581</name>
</gene>
<organism evidence="1 2">
    <name type="scientific">Mucuna pruriens</name>
    <name type="common">Velvet bean</name>
    <name type="synonym">Dolichos pruriens</name>
    <dbReference type="NCBI Taxonomy" id="157652"/>
    <lineage>
        <taxon>Eukaryota</taxon>
        <taxon>Viridiplantae</taxon>
        <taxon>Streptophyta</taxon>
        <taxon>Embryophyta</taxon>
        <taxon>Tracheophyta</taxon>
        <taxon>Spermatophyta</taxon>
        <taxon>Magnoliopsida</taxon>
        <taxon>eudicotyledons</taxon>
        <taxon>Gunneridae</taxon>
        <taxon>Pentapetalae</taxon>
        <taxon>rosids</taxon>
        <taxon>fabids</taxon>
        <taxon>Fabales</taxon>
        <taxon>Fabaceae</taxon>
        <taxon>Papilionoideae</taxon>
        <taxon>50 kb inversion clade</taxon>
        <taxon>NPAAA clade</taxon>
        <taxon>indigoferoid/millettioid clade</taxon>
        <taxon>Phaseoleae</taxon>
        <taxon>Mucuna</taxon>
    </lineage>
</organism>
<evidence type="ECO:0000313" key="2">
    <source>
        <dbReference type="Proteomes" id="UP000257109"/>
    </source>
</evidence>
<sequence length="72" mass="8170">MWDIVENGNYIPTKEDETEIPRSSRNEDQKIRYLLNSNARKFLMYDLGHISSSLGGDVTGKGLQDKYACTSV</sequence>
<dbReference type="Proteomes" id="UP000257109">
    <property type="component" value="Unassembled WGS sequence"/>
</dbReference>